<feature type="compositionally biased region" description="Low complexity" evidence="12">
    <location>
        <begin position="858"/>
        <end position="870"/>
    </location>
</feature>
<feature type="compositionally biased region" description="Low complexity" evidence="12">
    <location>
        <begin position="831"/>
        <end position="840"/>
    </location>
</feature>
<feature type="compositionally biased region" description="Basic and acidic residues" evidence="12">
    <location>
        <begin position="807"/>
        <end position="820"/>
    </location>
</feature>
<evidence type="ECO:0000256" key="1">
    <source>
        <dbReference type="ARBA" id="ARBA00004123"/>
    </source>
</evidence>
<keyword evidence="10" id="KW-0539">Nucleus</keyword>
<dbReference type="Pfam" id="PF16770">
    <property type="entry name" value="RTT107_BRCT_5"/>
    <property type="match status" value="1"/>
</dbReference>
<dbReference type="PANTHER" id="PTHR23196:SF1">
    <property type="entry name" value="PAX-INTERACTING PROTEIN 1"/>
    <property type="match status" value="1"/>
</dbReference>
<evidence type="ECO:0000313" key="16">
    <source>
        <dbReference type="Proteomes" id="UP000318582"/>
    </source>
</evidence>
<dbReference type="Proteomes" id="UP000318582">
    <property type="component" value="Unassembled WGS sequence"/>
</dbReference>
<comment type="caution">
    <text evidence="15">The sequence shown here is derived from an EMBL/GenBank/DDBJ whole genome shotgun (WGS) entry which is preliminary data.</text>
</comment>
<feature type="region of interest" description="Disordered" evidence="12">
    <location>
        <begin position="203"/>
        <end position="231"/>
    </location>
</feature>
<dbReference type="SUPFAM" id="SSF52113">
    <property type="entry name" value="BRCT domain"/>
    <property type="match status" value="1"/>
</dbReference>
<feature type="region of interest" description="Disordered" evidence="12">
    <location>
        <begin position="569"/>
        <end position="917"/>
    </location>
</feature>
<evidence type="ECO:0000313" key="15">
    <source>
        <dbReference type="EMBL" id="TPX57117.1"/>
    </source>
</evidence>
<feature type="domain" description="FHA" evidence="13">
    <location>
        <begin position="110"/>
        <end position="162"/>
    </location>
</feature>
<keyword evidence="9" id="KW-0007">Acetylation</keyword>
<feature type="region of interest" description="Disordered" evidence="12">
    <location>
        <begin position="421"/>
        <end position="450"/>
    </location>
</feature>
<dbReference type="GO" id="GO:0005694">
    <property type="term" value="C:chromosome"/>
    <property type="evidence" value="ECO:0007669"/>
    <property type="project" value="UniProtKB-SubCell"/>
</dbReference>
<dbReference type="AlphaFoldDB" id="A0A507E171"/>
<feature type="region of interest" description="Disordered" evidence="12">
    <location>
        <begin position="1"/>
        <end position="58"/>
    </location>
</feature>
<dbReference type="Gene3D" id="2.60.200.20">
    <property type="match status" value="1"/>
</dbReference>
<organism evidence="15 16">
    <name type="scientific">Powellomyces hirtus</name>
    <dbReference type="NCBI Taxonomy" id="109895"/>
    <lineage>
        <taxon>Eukaryota</taxon>
        <taxon>Fungi</taxon>
        <taxon>Fungi incertae sedis</taxon>
        <taxon>Chytridiomycota</taxon>
        <taxon>Chytridiomycota incertae sedis</taxon>
        <taxon>Chytridiomycetes</taxon>
        <taxon>Spizellomycetales</taxon>
        <taxon>Powellomycetaceae</taxon>
        <taxon>Powellomyces</taxon>
    </lineage>
</organism>
<feature type="compositionally biased region" description="Basic residues" evidence="12">
    <location>
        <begin position="841"/>
        <end position="852"/>
    </location>
</feature>
<evidence type="ECO:0000256" key="5">
    <source>
        <dbReference type="ARBA" id="ARBA00022499"/>
    </source>
</evidence>
<dbReference type="PROSITE" id="PS50172">
    <property type="entry name" value="BRCT"/>
    <property type="match status" value="2"/>
</dbReference>
<dbReference type="GO" id="GO:0006974">
    <property type="term" value="P:DNA damage response"/>
    <property type="evidence" value="ECO:0007669"/>
    <property type="project" value="UniProtKB-KW"/>
</dbReference>
<dbReference type="Gene3D" id="3.40.50.10190">
    <property type="entry name" value="BRCT domain"/>
    <property type="match status" value="2"/>
</dbReference>
<evidence type="ECO:0000256" key="2">
    <source>
        <dbReference type="ARBA" id="ARBA00004286"/>
    </source>
</evidence>
<protein>
    <recommendedName>
        <fullName evidence="3">Mediator of DNA damage checkpoint protein 1</fullName>
    </recommendedName>
</protein>
<evidence type="ECO:0000256" key="12">
    <source>
        <dbReference type="SAM" id="MobiDB-lite"/>
    </source>
</evidence>
<gene>
    <name evidence="15" type="ORF">PhCBS80983_g04071</name>
</gene>
<proteinExistence type="predicted"/>
<evidence type="ECO:0000256" key="6">
    <source>
        <dbReference type="ARBA" id="ARBA00022737"/>
    </source>
</evidence>
<keyword evidence="16" id="KW-1185">Reference proteome</keyword>
<feature type="compositionally biased region" description="Polar residues" evidence="12">
    <location>
        <begin position="662"/>
        <end position="685"/>
    </location>
</feature>
<dbReference type="SMART" id="SM00240">
    <property type="entry name" value="FHA"/>
    <property type="match status" value="1"/>
</dbReference>
<dbReference type="CDD" id="cd18432">
    <property type="entry name" value="BRCT_PAXIP1_rpt6_like"/>
    <property type="match status" value="1"/>
</dbReference>
<evidence type="ECO:0000256" key="11">
    <source>
        <dbReference type="ARBA" id="ARBA00023306"/>
    </source>
</evidence>
<dbReference type="InterPro" id="IPR008984">
    <property type="entry name" value="SMAD_FHA_dom_sf"/>
</dbReference>
<name>A0A507E171_9FUNG</name>
<feature type="compositionally biased region" description="Polar residues" evidence="12">
    <location>
        <begin position="902"/>
        <end position="917"/>
    </location>
</feature>
<keyword evidence="4" id="KW-0158">Chromosome</keyword>
<feature type="compositionally biased region" description="Low complexity" evidence="12">
    <location>
        <begin position="638"/>
        <end position="647"/>
    </location>
</feature>
<reference evidence="15 16" key="1">
    <citation type="journal article" date="2019" name="Sci. Rep.">
        <title>Comparative genomics of chytrid fungi reveal insights into the obligate biotrophic and pathogenic lifestyle of Synchytrium endobioticum.</title>
        <authorList>
            <person name="van de Vossenberg B.T.L.H."/>
            <person name="Warris S."/>
            <person name="Nguyen H.D.T."/>
            <person name="van Gent-Pelzer M.P.E."/>
            <person name="Joly D.L."/>
            <person name="van de Geest H.C."/>
            <person name="Bonants P.J.M."/>
            <person name="Smith D.S."/>
            <person name="Levesque C.A."/>
            <person name="van der Lee T.A.J."/>
        </authorList>
    </citation>
    <scope>NUCLEOTIDE SEQUENCE [LARGE SCALE GENOMIC DNA]</scope>
    <source>
        <strain evidence="15 16">CBS 809.83</strain>
    </source>
</reference>
<evidence type="ECO:0000256" key="4">
    <source>
        <dbReference type="ARBA" id="ARBA00022454"/>
    </source>
</evidence>
<evidence type="ECO:0000256" key="8">
    <source>
        <dbReference type="ARBA" id="ARBA00022843"/>
    </source>
</evidence>
<dbReference type="SMART" id="SM00292">
    <property type="entry name" value="BRCT"/>
    <property type="match status" value="2"/>
</dbReference>
<evidence type="ECO:0000256" key="9">
    <source>
        <dbReference type="ARBA" id="ARBA00022990"/>
    </source>
</evidence>
<evidence type="ECO:0000259" key="14">
    <source>
        <dbReference type="PROSITE" id="PS50172"/>
    </source>
</evidence>
<dbReference type="PROSITE" id="PS50006">
    <property type="entry name" value="FHA_DOMAIN"/>
    <property type="match status" value="1"/>
</dbReference>
<dbReference type="InterPro" id="IPR051579">
    <property type="entry name" value="DDR_Transcriptional_Reg"/>
</dbReference>
<feature type="region of interest" description="Disordered" evidence="12">
    <location>
        <begin position="479"/>
        <end position="505"/>
    </location>
</feature>
<feature type="compositionally biased region" description="Acidic residues" evidence="12">
    <location>
        <begin position="432"/>
        <end position="450"/>
    </location>
</feature>
<evidence type="ECO:0000256" key="7">
    <source>
        <dbReference type="ARBA" id="ARBA00022763"/>
    </source>
</evidence>
<feature type="region of interest" description="Disordered" evidence="12">
    <location>
        <begin position="257"/>
        <end position="280"/>
    </location>
</feature>
<keyword evidence="6" id="KW-0677">Repeat</keyword>
<accession>A0A507E171</accession>
<keyword evidence="5" id="KW-1017">Isopeptide bond</keyword>
<dbReference type="STRING" id="109895.A0A507E171"/>
<dbReference type="GO" id="GO:0005634">
    <property type="term" value="C:nucleus"/>
    <property type="evidence" value="ECO:0007669"/>
    <property type="project" value="UniProtKB-SubCell"/>
</dbReference>
<keyword evidence="7" id="KW-0227">DNA damage</keyword>
<dbReference type="PANTHER" id="PTHR23196">
    <property type="entry name" value="PAX TRANSCRIPTION ACTIVATION DOMAIN INTERACTING PROTEIN"/>
    <property type="match status" value="1"/>
</dbReference>
<keyword evidence="11" id="KW-0131">Cell cycle</keyword>
<dbReference type="CDD" id="cd17744">
    <property type="entry name" value="BRCT_MDC1_rpt1"/>
    <property type="match status" value="1"/>
</dbReference>
<evidence type="ECO:0000256" key="10">
    <source>
        <dbReference type="ARBA" id="ARBA00023242"/>
    </source>
</evidence>
<evidence type="ECO:0000256" key="3">
    <source>
        <dbReference type="ARBA" id="ARBA00015014"/>
    </source>
</evidence>
<dbReference type="InterPro" id="IPR036420">
    <property type="entry name" value="BRCT_dom_sf"/>
</dbReference>
<feature type="domain" description="BRCT" evidence="14">
    <location>
        <begin position="1023"/>
        <end position="1094"/>
    </location>
</feature>
<dbReference type="InterPro" id="IPR000253">
    <property type="entry name" value="FHA_dom"/>
</dbReference>
<evidence type="ECO:0000259" key="13">
    <source>
        <dbReference type="PROSITE" id="PS50006"/>
    </source>
</evidence>
<dbReference type="InterPro" id="IPR001357">
    <property type="entry name" value="BRCT_dom"/>
</dbReference>
<comment type="subcellular location">
    <subcellularLocation>
        <location evidence="2">Chromosome</location>
    </subcellularLocation>
    <subcellularLocation>
        <location evidence="1">Nucleus</location>
    </subcellularLocation>
</comment>
<feature type="compositionally biased region" description="Low complexity" evidence="12">
    <location>
        <begin position="880"/>
        <end position="901"/>
    </location>
</feature>
<feature type="compositionally biased region" description="Polar residues" evidence="12">
    <location>
        <begin position="1"/>
        <end position="25"/>
    </location>
</feature>
<dbReference type="Pfam" id="PF16589">
    <property type="entry name" value="BRCT_2"/>
    <property type="match status" value="1"/>
</dbReference>
<feature type="compositionally biased region" description="Low complexity" evidence="12">
    <location>
        <begin position="787"/>
        <end position="801"/>
    </location>
</feature>
<dbReference type="SUPFAM" id="SSF49879">
    <property type="entry name" value="SMAD/FHA domain"/>
    <property type="match status" value="1"/>
</dbReference>
<dbReference type="Pfam" id="PF00498">
    <property type="entry name" value="FHA"/>
    <property type="match status" value="1"/>
</dbReference>
<feature type="compositionally biased region" description="Low complexity" evidence="12">
    <location>
        <begin position="574"/>
        <end position="586"/>
    </location>
</feature>
<keyword evidence="8" id="KW-0832">Ubl conjugation</keyword>
<feature type="domain" description="BRCT" evidence="14">
    <location>
        <begin position="920"/>
        <end position="999"/>
    </location>
</feature>
<sequence length="1133" mass="122357">MEPSSLTQDEAHSARNQANSASNGADSALYETDSASETNDEEEYYHPLMTRREKEVHSRKEEYVELRLEEQLPEEQRNKQTVVGHLRRLSPHLGDSDPGEILWPIHRGVNLIGRSEEECSVVIQEEGISSVHALIEVLPSGVHHFVEDIGSTNGTHLGEGRDSLCPYRLYELAHNQIVSFNPVTFRYEKLNLEPRAVSVLSNVEPDSVESPPLKVSKSAPLPSRDAESDGELHEKTLTLVAEENSKADISDELCSNVSKPRTQTRPGPPLSHVQPEPGKAADMSQEIVDAQPNITAPLPHNAPSVEPKTGYCPERVSDSSAINHNSVSLQNSIPATQPLSMNVAPTLSIQQSLLLPPDISQIPHIDSQAGEHLSVIHEGGMGTIIQGHPPPFMTRAKSYTNSTPLNPFEQEEDLGEDVLSPQLGETNLTGDDLAEEVDDGDETEMEEDGEEDRRVTLRALDPPFGDETTGKLIGGDTQVRKRASNPDVVPMSQTSQGSANLTRVTSRMDRHTDKLDINLKPQNEDLFVGEKAIGVAGDAMAVDLPVLPPPIARKDTNNESSLRTPVRVMSDLMPPTSSPAAASSPPRFNVANSAAVHLQNRARDQSVNEEVNPKITPPAAADDTDDEEPLQKRRPSKAKSVADSSKSSSRKSSKEPGRGESTIGTFQIPTSRATPPSQQENSDPNNPMAIDTALPSSSPKRKRSPASTEVAPSLPASDEHAADAPVAMPASDDEEEEVAPRSRKRRAVKPAAKATGPEVTSTNVPRDLADIPIATEICVKPKKRGSSKSASKEPSPAPLAADVSPVESDHEAPDEPEVKVTEPPSKRQRASKAAPKAAAKGTKKSKTPRAKKEKVVAEEALVELPTVDPASGPPSPSPRVPSVDPTSMIAAVSATSSRAVSPQRTTRGGEGSSQTAEDGTVRIMFTGIVDHEQKSKMVTSLGGQTAGDWHECSHLVTDRIRRTVKFLCALSAGKHIVNLKWLDANKKAGKFVAEDKYLLKDAKTEKQYGFRLVKSIAIAHDTTTPRIFSGLEFYSTAAVKPPREELKEILVAAGANLIEKPPPFRAGDKTVIIGHPDDGEEVKELQLAGWIVHSSEFVLTGLLRMEVDYTSHVLPSDVASTPAPTPGGRKKRR</sequence>
<feature type="compositionally biased region" description="Polar residues" evidence="12">
    <location>
        <begin position="491"/>
        <end position="505"/>
    </location>
</feature>
<dbReference type="EMBL" id="QEAQ01000058">
    <property type="protein sequence ID" value="TPX57117.1"/>
    <property type="molecule type" value="Genomic_DNA"/>
</dbReference>